<name>A0A699WBC8_TANCI</name>
<sequence>SAQPAPTLAPAKPYEKKRKQATGTSEKPLKEKKSKHGWSDSEEETEKVVLEAEKGGQDEGQAGP</sequence>
<reference evidence="2" key="1">
    <citation type="journal article" date="2019" name="Sci. Rep.">
        <title>Draft genome of Tanacetum cinerariifolium, the natural source of mosquito coil.</title>
        <authorList>
            <person name="Yamashiro T."/>
            <person name="Shiraishi A."/>
            <person name="Satake H."/>
            <person name="Nakayama K."/>
        </authorList>
    </citation>
    <scope>NUCLEOTIDE SEQUENCE</scope>
</reference>
<protein>
    <submittedName>
        <fullName evidence="2">Uncharacterized protein</fullName>
    </submittedName>
</protein>
<dbReference type="AlphaFoldDB" id="A0A699WBC8"/>
<feature type="region of interest" description="Disordered" evidence="1">
    <location>
        <begin position="1"/>
        <end position="64"/>
    </location>
</feature>
<gene>
    <name evidence="2" type="ORF">Tci_916058</name>
</gene>
<evidence type="ECO:0000313" key="2">
    <source>
        <dbReference type="EMBL" id="GFD44089.1"/>
    </source>
</evidence>
<dbReference type="EMBL" id="BKCJ011613247">
    <property type="protein sequence ID" value="GFD44089.1"/>
    <property type="molecule type" value="Genomic_DNA"/>
</dbReference>
<feature type="compositionally biased region" description="Basic and acidic residues" evidence="1">
    <location>
        <begin position="46"/>
        <end position="57"/>
    </location>
</feature>
<accession>A0A699WBC8</accession>
<organism evidence="2">
    <name type="scientific">Tanacetum cinerariifolium</name>
    <name type="common">Dalmatian daisy</name>
    <name type="synonym">Chrysanthemum cinerariifolium</name>
    <dbReference type="NCBI Taxonomy" id="118510"/>
    <lineage>
        <taxon>Eukaryota</taxon>
        <taxon>Viridiplantae</taxon>
        <taxon>Streptophyta</taxon>
        <taxon>Embryophyta</taxon>
        <taxon>Tracheophyta</taxon>
        <taxon>Spermatophyta</taxon>
        <taxon>Magnoliopsida</taxon>
        <taxon>eudicotyledons</taxon>
        <taxon>Gunneridae</taxon>
        <taxon>Pentapetalae</taxon>
        <taxon>asterids</taxon>
        <taxon>campanulids</taxon>
        <taxon>Asterales</taxon>
        <taxon>Asteraceae</taxon>
        <taxon>Asteroideae</taxon>
        <taxon>Anthemideae</taxon>
        <taxon>Anthemidinae</taxon>
        <taxon>Tanacetum</taxon>
    </lineage>
</organism>
<evidence type="ECO:0000256" key="1">
    <source>
        <dbReference type="SAM" id="MobiDB-lite"/>
    </source>
</evidence>
<feature type="non-terminal residue" evidence="2">
    <location>
        <position position="64"/>
    </location>
</feature>
<comment type="caution">
    <text evidence="2">The sequence shown here is derived from an EMBL/GenBank/DDBJ whole genome shotgun (WGS) entry which is preliminary data.</text>
</comment>
<feature type="non-terminal residue" evidence="2">
    <location>
        <position position="1"/>
    </location>
</feature>
<proteinExistence type="predicted"/>